<organism evidence="3 4">
    <name type="scientific">Phytophthora fragariae</name>
    <dbReference type="NCBI Taxonomy" id="53985"/>
    <lineage>
        <taxon>Eukaryota</taxon>
        <taxon>Sar</taxon>
        <taxon>Stramenopiles</taxon>
        <taxon>Oomycota</taxon>
        <taxon>Peronosporomycetes</taxon>
        <taxon>Peronosporales</taxon>
        <taxon>Peronosporaceae</taxon>
        <taxon>Phytophthora</taxon>
    </lineage>
</organism>
<feature type="non-terminal residue" evidence="3">
    <location>
        <position position="357"/>
    </location>
</feature>
<dbReference type="Proteomes" id="UP000486351">
    <property type="component" value="Unassembled WGS sequence"/>
</dbReference>
<feature type="compositionally biased region" description="Basic residues" evidence="1">
    <location>
        <begin position="347"/>
        <end position="357"/>
    </location>
</feature>
<feature type="compositionally biased region" description="Basic and acidic residues" evidence="1">
    <location>
        <begin position="333"/>
        <end position="346"/>
    </location>
</feature>
<keyword evidence="2" id="KW-0732">Signal</keyword>
<dbReference type="EMBL" id="QXFY01005098">
    <property type="protein sequence ID" value="KAE9273811.1"/>
    <property type="molecule type" value="Genomic_DNA"/>
</dbReference>
<proteinExistence type="predicted"/>
<evidence type="ECO:0000256" key="2">
    <source>
        <dbReference type="SAM" id="SignalP"/>
    </source>
</evidence>
<evidence type="ECO:0000313" key="3">
    <source>
        <dbReference type="EMBL" id="KAE9273811.1"/>
    </source>
</evidence>
<accession>A0A6G0Q7I0</accession>
<name>A0A6G0Q7I0_9STRA</name>
<sequence length="357" mass="38311">MHSSHSSSVLFFSATAVAMARDSSRRVFLRATVWGASFTSDRPWFMAASPTWRASATTACTLRCRCFLPPASTAVFTSVISVFTIRRWSSSAVCARSASSLEPAVAAVVLAGCPEPSASSISARIDSAAFLAAELFVLPSSGVLVVLSSTCFTSARLSTSSALPGTSTVPWSPPLFLWVRPRTFSSPPLFLLARRDGACPSLRFSPASCAVVRVCTRLAARALVRLQGRVLPPGCPSSTGSRVPASTAAVRFPTLVLLPVPRWYQPLDCWTPRSPAPSSSLPPGECGTRATNGPLRHSGRTRSPPSARQWTCSRLVAHTHCAHLRVLHRGHRRSLDGRRSRRVLDSHRHHRSGCASA</sequence>
<comment type="caution">
    <text evidence="3">The sequence shown here is derived from an EMBL/GenBank/DDBJ whole genome shotgun (WGS) entry which is preliminary data.</text>
</comment>
<feature type="region of interest" description="Disordered" evidence="1">
    <location>
        <begin position="275"/>
        <end position="308"/>
    </location>
</feature>
<protein>
    <submittedName>
        <fullName evidence="3">Uncharacterized protein</fullName>
    </submittedName>
</protein>
<evidence type="ECO:0000256" key="1">
    <source>
        <dbReference type="SAM" id="MobiDB-lite"/>
    </source>
</evidence>
<dbReference type="AlphaFoldDB" id="A0A6G0Q7I0"/>
<feature type="signal peptide" evidence="2">
    <location>
        <begin position="1"/>
        <end position="20"/>
    </location>
</feature>
<gene>
    <name evidence="3" type="ORF">PF008_g29750</name>
</gene>
<feature type="chain" id="PRO_5026012234" evidence="2">
    <location>
        <begin position="21"/>
        <end position="357"/>
    </location>
</feature>
<evidence type="ECO:0000313" key="4">
    <source>
        <dbReference type="Proteomes" id="UP000486351"/>
    </source>
</evidence>
<reference evidence="3 4" key="1">
    <citation type="submission" date="2018-09" db="EMBL/GenBank/DDBJ databases">
        <title>Genomic investigation of the strawberry pathogen Phytophthora fragariae indicates pathogenicity is determined by transcriptional variation in three key races.</title>
        <authorList>
            <person name="Adams T.M."/>
            <person name="Armitage A.D."/>
            <person name="Sobczyk M.K."/>
            <person name="Bates H.J."/>
            <person name="Dunwell J.M."/>
            <person name="Nellist C.F."/>
            <person name="Harrison R.J."/>
        </authorList>
    </citation>
    <scope>NUCLEOTIDE SEQUENCE [LARGE SCALE GENOMIC DNA]</scope>
    <source>
        <strain evidence="3 4">NOV-77</strain>
    </source>
</reference>
<feature type="region of interest" description="Disordered" evidence="1">
    <location>
        <begin position="332"/>
        <end position="357"/>
    </location>
</feature>